<evidence type="ECO:0000313" key="2">
    <source>
        <dbReference type="EMBL" id="NOV43359.1"/>
    </source>
</evidence>
<feature type="transmembrane region" description="Helical" evidence="1">
    <location>
        <begin position="15"/>
        <end position="35"/>
    </location>
</feature>
<keyword evidence="1" id="KW-0812">Transmembrane</keyword>
<reference evidence="2" key="1">
    <citation type="submission" date="2019-09" db="EMBL/GenBank/DDBJ databases">
        <title>Organ-specific transcriptomic study of the physiology of the cattle tick, Rhipicephalus microplus.</title>
        <authorList>
            <person name="Tirloni L."/>
            <person name="Braz G."/>
            <person name="Gandara A.C.P."/>
            <person name="Sabadin G.A."/>
            <person name="da Silva R.M."/>
            <person name="Guizzo M.G."/>
            <person name="Machado J.A."/>
            <person name="Costa E.P."/>
            <person name="Gomes H.F."/>
            <person name="Moraes J."/>
            <person name="Mota M.B.S."/>
            <person name="Mesquita R.D."/>
            <person name="Alvarenga P.H."/>
            <person name="Alves F."/>
            <person name="Seixas A."/>
            <person name="da Fonseca R.N."/>
            <person name="Fogaca A."/>
            <person name="Logullo C."/>
            <person name="Tanaka A."/>
            <person name="Daffre S."/>
            <person name="Termignoni C."/>
            <person name="Vaz I.S.Jr."/>
            <person name="Oliveira P.L."/>
            <person name="Ribeiro J.M."/>
        </authorList>
    </citation>
    <scope>NUCLEOTIDE SEQUENCE</scope>
    <source>
        <strain evidence="2">Porto Alegre</strain>
    </source>
</reference>
<evidence type="ECO:0000256" key="1">
    <source>
        <dbReference type="SAM" id="Phobius"/>
    </source>
</evidence>
<accession>A0A6M2DB69</accession>
<proteinExistence type="predicted"/>
<protein>
    <submittedName>
        <fullName evidence="2">Putative secreted protein</fullName>
    </submittedName>
</protein>
<dbReference type="EMBL" id="GHWJ01010622">
    <property type="protein sequence ID" value="NOV43359.1"/>
    <property type="molecule type" value="Transcribed_RNA"/>
</dbReference>
<name>A0A6M2DB69_RHIMP</name>
<sequence length="77" mass="8445">MCVKLIIQLPAMSVIAQYFASCAGVMYCQVCFYIFRSAGLNKESKVSAHVSCVLLGPRLAVRSMYIDNASPGCWIGY</sequence>
<organism evidence="2">
    <name type="scientific">Rhipicephalus microplus</name>
    <name type="common">Cattle tick</name>
    <name type="synonym">Boophilus microplus</name>
    <dbReference type="NCBI Taxonomy" id="6941"/>
    <lineage>
        <taxon>Eukaryota</taxon>
        <taxon>Metazoa</taxon>
        <taxon>Ecdysozoa</taxon>
        <taxon>Arthropoda</taxon>
        <taxon>Chelicerata</taxon>
        <taxon>Arachnida</taxon>
        <taxon>Acari</taxon>
        <taxon>Parasitiformes</taxon>
        <taxon>Ixodida</taxon>
        <taxon>Ixodoidea</taxon>
        <taxon>Ixodidae</taxon>
        <taxon>Rhipicephalinae</taxon>
        <taxon>Rhipicephalus</taxon>
        <taxon>Boophilus</taxon>
    </lineage>
</organism>
<keyword evidence="1" id="KW-0472">Membrane</keyword>
<keyword evidence="1" id="KW-1133">Transmembrane helix</keyword>
<dbReference type="AlphaFoldDB" id="A0A6M2DB69"/>